<evidence type="ECO:0000313" key="8">
    <source>
        <dbReference type="Proteomes" id="UP001500282"/>
    </source>
</evidence>
<evidence type="ECO:0000259" key="6">
    <source>
        <dbReference type="Pfam" id="PF08124"/>
    </source>
</evidence>
<dbReference type="InterPro" id="IPR011071">
    <property type="entry name" value="Lyase_8-like_C"/>
</dbReference>
<dbReference type="InterPro" id="IPR004103">
    <property type="entry name" value="Lyase_8_C"/>
</dbReference>
<dbReference type="InterPro" id="IPR006311">
    <property type="entry name" value="TAT_signal"/>
</dbReference>
<accession>A0ABN1WXE5</accession>
<evidence type="ECO:0000256" key="1">
    <source>
        <dbReference type="ARBA" id="ARBA00006699"/>
    </source>
</evidence>
<reference evidence="7 8" key="1">
    <citation type="journal article" date="2019" name="Int. J. Syst. Evol. Microbiol.">
        <title>The Global Catalogue of Microorganisms (GCM) 10K type strain sequencing project: providing services to taxonomists for standard genome sequencing and annotation.</title>
        <authorList>
            <consortium name="The Broad Institute Genomics Platform"/>
            <consortium name="The Broad Institute Genome Sequencing Center for Infectious Disease"/>
            <person name="Wu L."/>
            <person name="Ma J."/>
        </authorList>
    </citation>
    <scope>NUCLEOTIDE SEQUENCE [LARGE SCALE GENOMIC DNA]</scope>
    <source>
        <strain evidence="7 8">JCM 11448</strain>
    </source>
</reference>
<evidence type="ECO:0000256" key="3">
    <source>
        <dbReference type="ARBA" id="ARBA00023239"/>
    </source>
</evidence>
<feature type="domain" description="Polysaccharide lyase 8 N-terminal alpha-helical" evidence="6">
    <location>
        <begin position="82"/>
        <end position="397"/>
    </location>
</feature>
<dbReference type="InterPro" id="IPR008929">
    <property type="entry name" value="Chondroitin_lyas"/>
</dbReference>
<dbReference type="PANTHER" id="PTHR38481">
    <property type="entry name" value="HYALURONATE LYASE"/>
    <property type="match status" value="1"/>
</dbReference>
<dbReference type="Gene3D" id="2.60.220.10">
    <property type="entry name" value="Polysaccharide lyase family 8-like, C-terminal"/>
    <property type="match status" value="1"/>
</dbReference>
<dbReference type="GO" id="GO:0016829">
    <property type="term" value="F:lyase activity"/>
    <property type="evidence" value="ECO:0007669"/>
    <property type="project" value="UniProtKB-KW"/>
</dbReference>
<sequence>MLEWSVGSPSDPVDRWSVPVPLSRRALVSTLPAAALAAMALPLRARAAAGPAAAGEATGAAHTRLIDNTVAVFAGTRESNARLEVRAKLTSIAATARSRLTAMDRAGQGELFQGLALGTSDPNLNTSFQYLYEIALATRTPDGGTPSGLHGDTGVQRRVIDGLIWLHEHAYGDQSKGYYGNWFTWEIGISTHVSKMLALLADELAAYRPDLAATYVASMDAYLRNGKDGDVDLDSRFHTGANLADITTNRVLQGAVLGDDARITKALADQLTILATIDPYELRHGVTDGFYADGSFIQHASVAYTGSYGKGLLTRVVQTVKMLDGTGYTPDDQLVRVAQGWVVDGFAPLIFEGWLMEIVKGRGVSRPATGYADAAEVVEAVVGLSAHATGTDATALKGYVAYLRQTSKAVLDPSAFVSPVSIAAYADILADASIPAGDLGPAERHVAFNAMDRTVHRRPGYAFALARSSSRISRYEYMSGENLLPWFQGDGAHHLYLSGQDQTQAFGIDYLTAVPPQRLAGVTAPVETRRTIPELYGTLWYDNPERGFTSSSEAQNTYVYFPRSTHPFSGGAALGPYGVAGFVQSDDVAYAAKRAGDLPEDFVVYRNADATKSWFLFDDEIVVLAAGVGDAAGRAVTTTLDTRIAAPSDTLTLTGRLRGGAPWSGTGTASLAWLRYANATRAASVGYVFLDGPPPTVTLDTVTRSRRAVRLANPDTPVTKQLFAVTVERAAGAPHASMAYALVPNATESQLGGYARHPLAVLANTTRLQAVAHRGLRITALNAFAPGGHHAGRLSVRGPGSVILRETHDGGVAVAVSDPTTERDTVSLVIRGRGMRAVAVDDGVRVGRVPGGTRIVVTTRRAYGRSFTATLR</sequence>
<dbReference type="PROSITE" id="PS51318">
    <property type="entry name" value="TAT"/>
    <property type="match status" value="1"/>
</dbReference>
<dbReference type="Gene3D" id="2.70.98.10">
    <property type="match status" value="1"/>
</dbReference>
<dbReference type="InterPro" id="IPR011013">
    <property type="entry name" value="Gal_mutarotase_sf_dom"/>
</dbReference>
<dbReference type="InterPro" id="IPR003159">
    <property type="entry name" value="Lyase_8_central_dom"/>
</dbReference>
<comment type="similarity">
    <text evidence="1">Belongs to the polysaccharide lyase 8 family.</text>
</comment>
<dbReference type="InterPro" id="IPR038970">
    <property type="entry name" value="Lyase_8"/>
</dbReference>
<dbReference type="Pfam" id="PF02884">
    <property type="entry name" value="Lyase_8_C"/>
    <property type="match status" value="1"/>
</dbReference>
<proteinExistence type="inferred from homology"/>
<feature type="domain" description="Polysaccharide lyase family 8 central" evidence="4">
    <location>
        <begin position="445"/>
        <end position="746"/>
    </location>
</feature>
<feature type="domain" description="Polysaccharide lyase family 8 C-terminal" evidence="5">
    <location>
        <begin position="761"/>
        <end position="826"/>
    </location>
</feature>
<dbReference type="Gene3D" id="1.50.10.100">
    <property type="entry name" value="Chondroitin AC/alginate lyase"/>
    <property type="match status" value="1"/>
</dbReference>
<organism evidence="7 8">
    <name type="scientific">Streptomyces javensis</name>
    <dbReference type="NCBI Taxonomy" id="114698"/>
    <lineage>
        <taxon>Bacteria</taxon>
        <taxon>Bacillati</taxon>
        <taxon>Actinomycetota</taxon>
        <taxon>Actinomycetes</taxon>
        <taxon>Kitasatosporales</taxon>
        <taxon>Streptomycetaceae</taxon>
        <taxon>Streptomyces</taxon>
        <taxon>Streptomyces violaceusniger group</taxon>
    </lineage>
</organism>
<dbReference type="EMBL" id="BAAAIH010000011">
    <property type="protein sequence ID" value="GAA1266245.1"/>
    <property type="molecule type" value="Genomic_DNA"/>
</dbReference>
<keyword evidence="2" id="KW-0732">Signal</keyword>
<dbReference type="InterPro" id="IPR014718">
    <property type="entry name" value="GH-type_carb-bd"/>
</dbReference>
<dbReference type="Pfam" id="PF02278">
    <property type="entry name" value="Lyase_8"/>
    <property type="match status" value="1"/>
</dbReference>
<dbReference type="SUPFAM" id="SSF49863">
    <property type="entry name" value="Hyaluronate lyase-like, C-terminal domain"/>
    <property type="match status" value="1"/>
</dbReference>
<gene>
    <name evidence="7" type="ORF">GCM10009579_25910</name>
</gene>
<comment type="caution">
    <text evidence="7">The sequence shown here is derived from an EMBL/GenBank/DDBJ whole genome shotgun (WGS) entry which is preliminary data.</text>
</comment>
<dbReference type="Proteomes" id="UP001500282">
    <property type="component" value="Unassembled WGS sequence"/>
</dbReference>
<dbReference type="InterPro" id="IPR012970">
    <property type="entry name" value="Lyase_8_alpha_N"/>
</dbReference>
<evidence type="ECO:0000259" key="5">
    <source>
        <dbReference type="Pfam" id="PF02884"/>
    </source>
</evidence>
<evidence type="ECO:0000256" key="2">
    <source>
        <dbReference type="ARBA" id="ARBA00022729"/>
    </source>
</evidence>
<evidence type="ECO:0000313" key="7">
    <source>
        <dbReference type="EMBL" id="GAA1266245.1"/>
    </source>
</evidence>
<dbReference type="Pfam" id="PF08124">
    <property type="entry name" value="Lyase_8_N"/>
    <property type="match status" value="1"/>
</dbReference>
<keyword evidence="8" id="KW-1185">Reference proteome</keyword>
<keyword evidence="3 7" id="KW-0456">Lyase</keyword>
<dbReference type="PANTHER" id="PTHR38481:SF1">
    <property type="entry name" value="HYALURONATE LYASE"/>
    <property type="match status" value="1"/>
</dbReference>
<dbReference type="SUPFAM" id="SSF74650">
    <property type="entry name" value="Galactose mutarotase-like"/>
    <property type="match status" value="1"/>
</dbReference>
<protein>
    <submittedName>
        <fullName evidence="7">Polysaccharide lyase 8 family protein</fullName>
    </submittedName>
</protein>
<dbReference type="SUPFAM" id="SSF48230">
    <property type="entry name" value="Chondroitin AC/alginate lyase"/>
    <property type="match status" value="1"/>
</dbReference>
<evidence type="ECO:0000259" key="4">
    <source>
        <dbReference type="Pfam" id="PF02278"/>
    </source>
</evidence>
<name>A0ABN1WXE5_9ACTN</name>